<evidence type="ECO:0000313" key="4">
    <source>
        <dbReference type="Proteomes" id="UP001596160"/>
    </source>
</evidence>
<feature type="domain" description="DUF7168" evidence="2">
    <location>
        <begin position="72"/>
        <end position="179"/>
    </location>
</feature>
<dbReference type="EMBL" id="JBHSKP010000001">
    <property type="protein sequence ID" value="MFC5150800.1"/>
    <property type="molecule type" value="Genomic_DNA"/>
</dbReference>
<name>A0ABW0AEJ2_9ACTN</name>
<organism evidence="3 4">
    <name type="scientific">Streptomyces amakusaensis</name>
    <dbReference type="NCBI Taxonomy" id="67271"/>
    <lineage>
        <taxon>Bacteria</taxon>
        <taxon>Bacillati</taxon>
        <taxon>Actinomycetota</taxon>
        <taxon>Actinomycetes</taxon>
        <taxon>Kitasatosporales</taxon>
        <taxon>Streptomycetaceae</taxon>
        <taxon>Streptomyces</taxon>
    </lineage>
</organism>
<gene>
    <name evidence="3" type="ORF">ACFPRH_03505</name>
</gene>
<proteinExistence type="predicted"/>
<protein>
    <submittedName>
        <fullName evidence="3">DUF2786 domain-containing protein</fullName>
    </submittedName>
</protein>
<keyword evidence="4" id="KW-1185">Reference proteome</keyword>
<sequence length="246" mass="26639">MTGTKAPRKLETIRALLAKAEDPRTPEAEAELSRKRAFEMMAKYGVEQAMLSDGDPSSDAPADRKIVIGNPWAMERVRLINRIALAMGCQLIHLGRDGDGPARRVHVFGYASDLERVDVLYTSLLLQMDSGLSAQTVPVRDGVRAWRRSWLLGFISRVGDRIEEAERRARDEASAEVTAMGRSAALVLADRKSVVERNYRQAYPRARSGGRTTMAGSGFGAGWAAGSRADIGGTRIGRAGVGAIAA</sequence>
<evidence type="ECO:0000259" key="2">
    <source>
        <dbReference type="Pfam" id="PF23771"/>
    </source>
</evidence>
<dbReference type="InterPro" id="IPR055592">
    <property type="entry name" value="DUF7168"/>
</dbReference>
<feature type="domain" description="DUF2786" evidence="1">
    <location>
        <begin position="10"/>
        <end position="48"/>
    </location>
</feature>
<reference evidence="4" key="1">
    <citation type="journal article" date="2019" name="Int. J. Syst. Evol. Microbiol.">
        <title>The Global Catalogue of Microorganisms (GCM) 10K type strain sequencing project: providing services to taxonomists for standard genome sequencing and annotation.</title>
        <authorList>
            <consortium name="The Broad Institute Genomics Platform"/>
            <consortium name="The Broad Institute Genome Sequencing Center for Infectious Disease"/>
            <person name="Wu L."/>
            <person name="Ma J."/>
        </authorList>
    </citation>
    <scope>NUCLEOTIDE SEQUENCE [LARGE SCALE GENOMIC DNA]</scope>
    <source>
        <strain evidence="4">PCU 266</strain>
    </source>
</reference>
<dbReference type="Pfam" id="PF23771">
    <property type="entry name" value="DUF7168"/>
    <property type="match status" value="1"/>
</dbReference>
<accession>A0ABW0AEJ2</accession>
<dbReference type="InterPro" id="IPR024498">
    <property type="entry name" value="DUF2786"/>
</dbReference>
<dbReference type="Proteomes" id="UP001596160">
    <property type="component" value="Unassembled WGS sequence"/>
</dbReference>
<comment type="caution">
    <text evidence="3">The sequence shown here is derived from an EMBL/GenBank/DDBJ whole genome shotgun (WGS) entry which is preliminary data.</text>
</comment>
<dbReference type="Pfam" id="PF10979">
    <property type="entry name" value="DUF2786"/>
    <property type="match status" value="1"/>
</dbReference>
<evidence type="ECO:0000259" key="1">
    <source>
        <dbReference type="Pfam" id="PF10979"/>
    </source>
</evidence>
<dbReference type="RefSeq" id="WP_344477215.1">
    <property type="nucleotide sequence ID" value="NZ_BAAASB010000007.1"/>
</dbReference>
<evidence type="ECO:0000313" key="3">
    <source>
        <dbReference type="EMBL" id="MFC5150800.1"/>
    </source>
</evidence>